<protein>
    <submittedName>
        <fullName evidence="7">Phospholipid/glycerol acyltransferase</fullName>
    </submittedName>
</protein>
<dbReference type="Proteomes" id="UP000572817">
    <property type="component" value="Unassembled WGS sequence"/>
</dbReference>
<reference evidence="7" key="1">
    <citation type="submission" date="2020-04" db="EMBL/GenBank/DDBJ databases">
        <title>Genome Assembly and Annotation of Botryosphaeria dothidea sdau 11-99, a Latent Pathogen of Apple Fruit Ring Rot in China.</title>
        <authorList>
            <person name="Yu C."/>
            <person name="Diao Y."/>
            <person name="Lu Q."/>
            <person name="Zhao J."/>
            <person name="Cui S."/>
            <person name="Peng C."/>
            <person name="He B."/>
            <person name="Liu H."/>
        </authorList>
    </citation>
    <scope>NUCLEOTIDE SEQUENCE [LARGE SCALE GENOMIC DNA]</scope>
    <source>
        <strain evidence="7">Sdau11-99</strain>
    </source>
</reference>
<dbReference type="SUPFAM" id="SSF69593">
    <property type="entry name" value="Glycerol-3-phosphate (1)-acyltransferase"/>
    <property type="match status" value="1"/>
</dbReference>
<sequence>MDSDGLKHRHHAATPQTQPIPPEDLRAHGPDAAKAVHPAGPVKHGGAMQALRMFLFAVYFMGSCVWFLLGLSINVTQLIGAPLYFYSKDWYYAWMAVTKQHFGLLITTMTQWWSPTTVRVSGDESVRGQLRQTEDGRLECDFPDRMVLIANHQIYTDWLYLWWIAYTSRMHGHLYIILKESLKYIPIIGNGMQFFSFIFLSRKWATDKPRFQHRLQKLNARHKGPMSGDHDLDPMWLLIFPEGTNLSQNGRDSSARWAEKSSQNDLRHALLPRSTGLFFCLHELKGTTEWVYDCTMAYEGVPRGQYGQDIFTLYSTYFQGRPPRSVNLHWRRFAVKDIPLSSQTEFEQWVLQRWREKDDLLEIYLQTGRFPADPEGVRYETGKGINGWATLNKDKTIADGKGYIETEVRPKTPIEFLQIFVPGAAALLLWNVVSKTWRLAKTFTGGA</sequence>
<feature type="domain" description="Phospholipid/glycerol acyltransferase" evidence="6">
    <location>
        <begin position="146"/>
        <end position="278"/>
    </location>
</feature>
<evidence type="ECO:0000256" key="5">
    <source>
        <dbReference type="SAM" id="Phobius"/>
    </source>
</evidence>
<evidence type="ECO:0000256" key="2">
    <source>
        <dbReference type="ARBA" id="ARBA00022679"/>
    </source>
</evidence>
<dbReference type="Pfam" id="PF16076">
    <property type="entry name" value="Acyltransf_C"/>
    <property type="match status" value="1"/>
</dbReference>
<dbReference type="PANTHER" id="PTHR10983:SF16">
    <property type="entry name" value="LYSOCARDIOLIPIN ACYLTRANSFERASE 1"/>
    <property type="match status" value="1"/>
</dbReference>
<dbReference type="GO" id="GO:0016746">
    <property type="term" value="F:acyltransferase activity"/>
    <property type="evidence" value="ECO:0007669"/>
    <property type="project" value="UniProtKB-KW"/>
</dbReference>
<keyword evidence="5" id="KW-0812">Transmembrane</keyword>
<dbReference type="Pfam" id="PF01553">
    <property type="entry name" value="Acyltransferase"/>
    <property type="match status" value="1"/>
</dbReference>
<keyword evidence="8" id="KW-1185">Reference proteome</keyword>
<dbReference type="PANTHER" id="PTHR10983">
    <property type="entry name" value="1-ACYLGLYCEROL-3-PHOSPHATE ACYLTRANSFERASE-RELATED"/>
    <property type="match status" value="1"/>
</dbReference>
<feature type="transmembrane region" description="Helical" evidence="5">
    <location>
        <begin position="53"/>
        <end position="73"/>
    </location>
</feature>
<dbReference type="InterPro" id="IPR002123">
    <property type="entry name" value="Plipid/glycerol_acylTrfase"/>
</dbReference>
<evidence type="ECO:0000256" key="3">
    <source>
        <dbReference type="ARBA" id="ARBA00023315"/>
    </source>
</evidence>
<dbReference type="EMBL" id="WWBZ02000062">
    <property type="protein sequence ID" value="KAF4303306.1"/>
    <property type="molecule type" value="Genomic_DNA"/>
</dbReference>
<dbReference type="GO" id="GO:0005783">
    <property type="term" value="C:endoplasmic reticulum"/>
    <property type="evidence" value="ECO:0007669"/>
    <property type="project" value="TreeGrafter"/>
</dbReference>
<evidence type="ECO:0000313" key="8">
    <source>
        <dbReference type="Proteomes" id="UP000572817"/>
    </source>
</evidence>
<keyword evidence="5" id="KW-0472">Membrane</keyword>
<keyword evidence="3 7" id="KW-0012">Acyltransferase</keyword>
<dbReference type="InterPro" id="IPR032098">
    <property type="entry name" value="Acyltransf_C"/>
</dbReference>
<evidence type="ECO:0000313" key="7">
    <source>
        <dbReference type="EMBL" id="KAF4303306.1"/>
    </source>
</evidence>
<keyword evidence="5" id="KW-1133">Transmembrane helix</keyword>
<comment type="caution">
    <text evidence="7">The sequence shown here is derived from an EMBL/GenBank/DDBJ whole genome shotgun (WGS) entry which is preliminary data.</text>
</comment>
<dbReference type="SMART" id="SM00563">
    <property type="entry name" value="PlsC"/>
    <property type="match status" value="1"/>
</dbReference>
<proteinExistence type="inferred from homology"/>
<evidence type="ECO:0000256" key="4">
    <source>
        <dbReference type="SAM" id="MobiDB-lite"/>
    </source>
</evidence>
<evidence type="ECO:0000256" key="1">
    <source>
        <dbReference type="ARBA" id="ARBA00008655"/>
    </source>
</evidence>
<accession>A0A8H4ILB1</accession>
<gene>
    <name evidence="7" type="ORF">GTA08_BOTSDO08949</name>
</gene>
<organism evidence="7 8">
    <name type="scientific">Botryosphaeria dothidea</name>
    <dbReference type="NCBI Taxonomy" id="55169"/>
    <lineage>
        <taxon>Eukaryota</taxon>
        <taxon>Fungi</taxon>
        <taxon>Dikarya</taxon>
        <taxon>Ascomycota</taxon>
        <taxon>Pezizomycotina</taxon>
        <taxon>Dothideomycetes</taxon>
        <taxon>Dothideomycetes incertae sedis</taxon>
        <taxon>Botryosphaeriales</taxon>
        <taxon>Botryosphaeriaceae</taxon>
        <taxon>Botryosphaeria</taxon>
    </lineage>
</organism>
<name>A0A8H4ILB1_9PEZI</name>
<dbReference type="OrthoDB" id="189226at2759"/>
<keyword evidence="2" id="KW-0808">Transferase</keyword>
<evidence type="ECO:0000259" key="6">
    <source>
        <dbReference type="SMART" id="SM00563"/>
    </source>
</evidence>
<dbReference type="AlphaFoldDB" id="A0A8H4ILB1"/>
<comment type="similarity">
    <text evidence="1">Belongs to the 1-acyl-sn-glycerol-3-phosphate acyltransferase family.</text>
</comment>
<feature type="region of interest" description="Disordered" evidence="4">
    <location>
        <begin position="1"/>
        <end position="38"/>
    </location>
</feature>
<dbReference type="CDD" id="cd07990">
    <property type="entry name" value="LPLAT_LCLAT1-like"/>
    <property type="match status" value="1"/>
</dbReference>
<dbReference type="GO" id="GO:0036149">
    <property type="term" value="P:phosphatidylinositol acyl-chain remodeling"/>
    <property type="evidence" value="ECO:0007669"/>
    <property type="project" value="TreeGrafter"/>
</dbReference>